<protein>
    <submittedName>
        <fullName evidence="1">Uncharacterized protein</fullName>
    </submittedName>
</protein>
<proteinExistence type="predicted"/>
<gene>
    <name evidence="1" type="ORF">S01H1_74256</name>
</gene>
<sequence length="78" mass="9264">TTRASKENAKEMGNQNYIEQIKKIELWLQNNNIYFDKITAEKLAADFYIDDKAIHIPDGDWKVVLNVIKRRMKYKNFA</sequence>
<reference evidence="1" key="1">
    <citation type="journal article" date="2014" name="Front. Microbiol.">
        <title>High frequency of phylogenetically diverse reductive dehalogenase-homologous genes in deep subseafloor sedimentary metagenomes.</title>
        <authorList>
            <person name="Kawai M."/>
            <person name="Futagami T."/>
            <person name="Toyoda A."/>
            <person name="Takaki Y."/>
            <person name="Nishi S."/>
            <person name="Hori S."/>
            <person name="Arai W."/>
            <person name="Tsubouchi T."/>
            <person name="Morono Y."/>
            <person name="Uchiyama I."/>
            <person name="Ito T."/>
            <person name="Fujiyama A."/>
            <person name="Inagaki F."/>
            <person name="Takami H."/>
        </authorList>
    </citation>
    <scope>NUCLEOTIDE SEQUENCE</scope>
    <source>
        <strain evidence="1">Expedition CK06-06</strain>
    </source>
</reference>
<organism evidence="1">
    <name type="scientific">marine sediment metagenome</name>
    <dbReference type="NCBI Taxonomy" id="412755"/>
    <lineage>
        <taxon>unclassified sequences</taxon>
        <taxon>metagenomes</taxon>
        <taxon>ecological metagenomes</taxon>
    </lineage>
</organism>
<feature type="non-terminal residue" evidence="1">
    <location>
        <position position="1"/>
    </location>
</feature>
<comment type="caution">
    <text evidence="1">The sequence shown here is derived from an EMBL/GenBank/DDBJ whole genome shotgun (WGS) entry which is preliminary data.</text>
</comment>
<accession>X0WWY5</accession>
<dbReference type="EMBL" id="BARS01049666">
    <property type="protein sequence ID" value="GAG35444.1"/>
    <property type="molecule type" value="Genomic_DNA"/>
</dbReference>
<dbReference type="AlphaFoldDB" id="X0WWY5"/>
<name>X0WWY5_9ZZZZ</name>
<evidence type="ECO:0000313" key="1">
    <source>
        <dbReference type="EMBL" id="GAG35444.1"/>
    </source>
</evidence>
<dbReference type="InterPro" id="IPR023214">
    <property type="entry name" value="HAD_sf"/>
</dbReference>
<dbReference type="Gene3D" id="3.40.50.1000">
    <property type="entry name" value="HAD superfamily/HAD-like"/>
    <property type="match status" value="1"/>
</dbReference>